<dbReference type="InterPro" id="IPR011051">
    <property type="entry name" value="RmlC_Cupin_sf"/>
</dbReference>
<dbReference type="InterPro" id="IPR006045">
    <property type="entry name" value="Cupin_1"/>
</dbReference>
<reference evidence="2 3" key="1">
    <citation type="journal article" date="2018" name="PLoS Genet.">
        <title>Population sequencing reveals clonal diversity and ancestral inbreeding in the grapevine cultivar Chardonnay.</title>
        <authorList>
            <person name="Roach M.J."/>
            <person name="Johnson D.L."/>
            <person name="Bohlmann J."/>
            <person name="van Vuuren H.J."/>
            <person name="Jones S.J."/>
            <person name="Pretorius I.S."/>
            <person name="Schmidt S.A."/>
            <person name="Borneman A.R."/>
        </authorList>
    </citation>
    <scope>NUCLEOTIDE SEQUENCE [LARGE SCALE GENOMIC DNA]</scope>
    <source>
        <strain evidence="3">cv. Chardonnay</strain>
        <tissue evidence="2">Leaf</tissue>
    </source>
</reference>
<evidence type="ECO:0000259" key="1">
    <source>
        <dbReference type="Pfam" id="PF00190"/>
    </source>
</evidence>
<evidence type="ECO:0000313" key="2">
    <source>
        <dbReference type="EMBL" id="RVW76432.1"/>
    </source>
</evidence>
<feature type="domain" description="Cupin type-1" evidence="1">
    <location>
        <begin position="5"/>
        <end position="56"/>
    </location>
</feature>
<dbReference type="SUPFAM" id="SSF51182">
    <property type="entry name" value="RmlC-like cupins"/>
    <property type="match status" value="1"/>
</dbReference>
<dbReference type="PANTHER" id="PTHR31238">
    <property type="entry name" value="GERMIN-LIKE PROTEIN SUBFAMILY 3 MEMBER 3"/>
    <property type="match status" value="1"/>
</dbReference>
<gene>
    <name evidence="2" type="primary">GER1</name>
    <name evidence="2" type="ORF">CK203_056881</name>
</gene>
<name>A0A438GW62_VITVI</name>
<dbReference type="Gene3D" id="2.60.120.10">
    <property type="entry name" value="Jelly Rolls"/>
    <property type="match status" value="1"/>
</dbReference>
<protein>
    <submittedName>
        <fullName evidence="2">Germin-like protein 1</fullName>
    </submittedName>
</protein>
<accession>A0A438GW62</accession>
<dbReference type="AlphaFoldDB" id="A0A438GW62"/>
<proteinExistence type="predicted"/>
<dbReference type="InterPro" id="IPR014710">
    <property type="entry name" value="RmlC-like_jellyroll"/>
</dbReference>
<comment type="caution">
    <text evidence="2">The sequence shown here is derived from an EMBL/GenBank/DDBJ whole genome shotgun (WGS) entry which is preliminary data.</text>
</comment>
<dbReference type="EMBL" id="QGNW01000329">
    <property type="protein sequence ID" value="RVW76432.1"/>
    <property type="molecule type" value="Genomic_DNA"/>
</dbReference>
<evidence type="ECO:0000313" key="3">
    <source>
        <dbReference type="Proteomes" id="UP000288805"/>
    </source>
</evidence>
<dbReference type="Proteomes" id="UP000288805">
    <property type="component" value="Unassembled WGS sequence"/>
</dbReference>
<organism evidence="2 3">
    <name type="scientific">Vitis vinifera</name>
    <name type="common">Grape</name>
    <dbReference type="NCBI Taxonomy" id="29760"/>
    <lineage>
        <taxon>Eukaryota</taxon>
        <taxon>Viridiplantae</taxon>
        <taxon>Streptophyta</taxon>
        <taxon>Embryophyta</taxon>
        <taxon>Tracheophyta</taxon>
        <taxon>Spermatophyta</taxon>
        <taxon>Magnoliopsida</taxon>
        <taxon>eudicotyledons</taxon>
        <taxon>Gunneridae</taxon>
        <taxon>Pentapetalae</taxon>
        <taxon>rosids</taxon>
        <taxon>Vitales</taxon>
        <taxon>Vitaceae</taxon>
        <taxon>Viteae</taxon>
        <taxon>Vitis</taxon>
    </lineage>
</organism>
<sequence length="85" mass="9149">MLCLSLRVPGNTSTLFNAAINSASVHKFPVLNGLGVSVARADIAPGGVLPMHTHTRRRRGEYHGFPSRVAAFPGEYWWDTGTSLG</sequence>
<dbReference type="Pfam" id="PF00190">
    <property type="entry name" value="Cupin_1"/>
    <property type="match status" value="1"/>
</dbReference>